<protein>
    <submittedName>
        <fullName evidence="1">Uncharacterized protein</fullName>
    </submittedName>
</protein>
<evidence type="ECO:0000313" key="1">
    <source>
        <dbReference type="EMBL" id="QHT98524.1"/>
    </source>
</evidence>
<reference evidence="1" key="1">
    <citation type="journal article" date="2020" name="Nature">
        <title>Giant virus diversity and host interactions through global metagenomics.</title>
        <authorList>
            <person name="Schulz F."/>
            <person name="Roux S."/>
            <person name="Paez-Espino D."/>
            <person name="Jungbluth S."/>
            <person name="Walsh D.A."/>
            <person name="Denef V.J."/>
            <person name="McMahon K.D."/>
            <person name="Konstantinidis K.T."/>
            <person name="Eloe-Fadrosh E.A."/>
            <person name="Kyrpides N.C."/>
            <person name="Woyke T."/>
        </authorList>
    </citation>
    <scope>NUCLEOTIDE SEQUENCE</scope>
    <source>
        <strain evidence="1">GVMAG-M-3300025652-16</strain>
    </source>
</reference>
<sequence length="67" mass="8036">MSVYKNRMIRFMYKDIYLPIHCYASKKQFYSLVGECVCMTKCKFMSESLQNQDYRNSVSEKDPESKN</sequence>
<name>A0A6C0IYU3_9ZZZZ</name>
<organism evidence="1">
    <name type="scientific">viral metagenome</name>
    <dbReference type="NCBI Taxonomy" id="1070528"/>
    <lineage>
        <taxon>unclassified sequences</taxon>
        <taxon>metagenomes</taxon>
        <taxon>organismal metagenomes</taxon>
    </lineage>
</organism>
<proteinExistence type="predicted"/>
<accession>A0A6C0IYU3</accession>
<dbReference type="AlphaFoldDB" id="A0A6C0IYU3"/>
<dbReference type="EMBL" id="MN740292">
    <property type="protein sequence ID" value="QHT98524.1"/>
    <property type="molecule type" value="Genomic_DNA"/>
</dbReference>